<feature type="domain" description="DUF4174" evidence="3">
    <location>
        <begin position="23"/>
        <end position="140"/>
    </location>
</feature>
<dbReference type="EMBL" id="FNBM01000003">
    <property type="protein sequence ID" value="SDF49071.1"/>
    <property type="molecule type" value="Genomic_DNA"/>
</dbReference>
<feature type="chain" id="PRO_5017484949" description="DUF4174 domain-containing protein" evidence="2">
    <location>
        <begin position="20"/>
        <end position="140"/>
    </location>
</feature>
<dbReference type="AlphaFoldDB" id="A0A1G7LI25"/>
<evidence type="ECO:0000259" key="3">
    <source>
        <dbReference type="Pfam" id="PF13778"/>
    </source>
</evidence>
<dbReference type="Proteomes" id="UP000243378">
    <property type="component" value="Unassembled WGS sequence"/>
</dbReference>
<dbReference type="STRING" id="640205.SAMN05216381_1693"/>
<sequence>MMKTFVALLSAALPLLAQAADDPLQAERWKTRPLIVLAASADDPLLARVRQALQEPANREAFVERDMVLYTVVGQHGSRNDQPLDSIATKRLLLALDAGNNRPQVILVGKDGGKKIQEGADADLQAIFNTIDRMPMRQSE</sequence>
<evidence type="ECO:0000313" key="5">
    <source>
        <dbReference type="Proteomes" id="UP000243378"/>
    </source>
</evidence>
<keyword evidence="1 2" id="KW-0732">Signal</keyword>
<dbReference type="Pfam" id="PF13778">
    <property type="entry name" value="DUF4174"/>
    <property type="match status" value="1"/>
</dbReference>
<accession>A0A1G7LI25</accession>
<organism evidence="4 5">
    <name type="scientific">Phytopseudomonas seleniipraecipitans</name>
    <dbReference type="NCBI Taxonomy" id="640205"/>
    <lineage>
        <taxon>Bacteria</taxon>
        <taxon>Pseudomonadati</taxon>
        <taxon>Pseudomonadota</taxon>
        <taxon>Gammaproteobacteria</taxon>
        <taxon>Pseudomonadales</taxon>
        <taxon>Pseudomonadaceae</taxon>
        <taxon>Phytopseudomonas</taxon>
    </lineage>
</organism>
<protein>
    <recommendedName>
        <fullName evidence="3">DUF4174 domain-containing protein</fullName>
    </recommendedName>
</protein>
<evidence type="ECO:0000256" key="1">
    <source>
        <dbReference type="ARBA" id="ARBA00022729"/>
    </source>
</evidence>
<name>A0A1G7LI25_9GAMM</name>
<feature type="signal peptide" evidence="2">
    <location>
        <begin position="1"/>
        <end position="19"/>
    </location>
</feature>
<evidence type="ECO:0000313" key="4">
    <source>
        <dbReference type="EMBL" id="SDF49071.1"/>
    </source>
</evidence>
<proteinExistence type="predicted"/>
<gene>
    <name evidence="4" type="ORF">SAMN05216381_1693</name>
</gene>
<dbReference type="InterPro" id="IPR025232">
    <property type="entry name" value="DUF4174"/>
</dbReference>
<evidence type="ECO:0000256" key="2">
    <source>
        <dbReference type="SAM" id="SignalP"/>
    </source>
</evidence>
<reference evidence="4 5" key="1">
    <citation type="submission" date="2016-10" db="EMBL/GenBank/DDBJ databases">
        <authorList>
            <person name="de Groot N.N."/>
        </authorList>
    </citation>
    <scope>NUCLEOTIDE SEQUENCE [LARGE SCALE GENOMIC DNA]</scope>
    <source>
        <strain evidence="4 5">LMG 25475</strain>
    </source>
</reference>